<dbReference type="InterPro" id="IPR011990">
    <property type="entry name" value="TPR-like_helical_dom_sf"/>
</dbReference>
<dbReference type="AlphaFoldDB" id="A0A5S4WW01"/>
<dbReference type="Proteomes" id="UP000324853">
    <property type="component" value="Unassembled WGS sequence"/>
</dbReference>
<sequence>MSVQHVGSSSAIRLRFGPFELNVAERSLCKASQIVPLGGRAYDILIALLENAGEVVPKSELIAKAWPDVTVEEGSLRVHLSALRKALGDGQFGNKYIANIQGRGYSFIAPVARLPGGRDTGNASSGLSNLPPALGRMVGRNNVVLEIQRWLRTEQRLITILGAGGIGKTTVALSVGHGALADFSGAVFFVDLSTAGDNEQVIGAVASALGLAPQLVDPREALLNFLRARRALVILDSCEHVIERTADIADYIVRNAPEIHILATSRETLRVPGERVLRLCPLDCPPEQPRPTASEVLAYPAARLFAERVSARRGSFSLSDDEAPLVAEICRKLDGIALAIELAAGRAAVFGVRNTVARLGSRLDLLKFGRRTANPRHQTLKATLDWSHDHLSEVERVVLRRVAIFIGHFSLEAACAVAEQGGTDRSEIEGAVENLVNKSLIVAWPSYRRMLYRLLDTTRSYAWEKLAESGEHHSMAARHASHLSRSLQDNRGNLFDPEPGQSLTDSTQHNLGDVRAALEWSFGPDGNDRAATRMAAAASQLLLAKSLFLECRNWMEKALDRIAAEDDPRDQMEIHASLALSLMFTAGNSERVRDAFNTALTLAEQREDAYQQLRLLSGLSMYLHRTIDAAGSLEVARRAETVANKTGNPEDAALADSMLGAAYYMLADHVRAPKYLERALRGAPTSRRFNATQYLFDLRTTSLFNLTRSHWFAGNLDSAAGYAERTIEEAERADHPIALCRALILTMPLYFWIDELGQVELNLSALELTAEKYSLEPFRAVAVGLKGRHLVRVGQAEDGMCHLRDSLEKLRVLRYEMLVTDFVSELAVGLAKQNQRAEALNLIDGSIATQLGSNRPLHLPALFLAKGSVLVCGESQQRDLAAECFGEAMTLAAQQSALSFELRAGLELARLWIDRGQGRRAHELIGAVYGRFTEGFETPDLVLARRVLEQTSVRARQAG</sequence>
<dbReference type="InterPro" id="IPR001867">
    <property type="entry name" value="OmpR/PhoB-type_DNA-bd"/>
</dbReference>
<dbReference type="PANTHER" id="PTHR47691:SF3">
    <property type="entry name" value="HTH-TYPE TRANSCRIPTIONAL REGULATOR RV0890C-RELATED"/>
    <property type="match status" value="1"/>
</dbReference>
<feature type="repeat" description="TPR" evidence="2">
    <location>
        <begin position="653"/>
        <end position="686"/>
    </location>
</feature>
<organism evidence="5 6">
    <name type="scientific">Bradyrhizobium cytisi</name>
    <dbReference type="NCBI Taxonomy" id="515489"/>
    <lineage>
        <taxon>Bacteria</taxon>
        <taxon>Pseudomonadati</taxon>
        <taxon>Pseudomonadota</taxon>
        <taxon>Alphaproteobacteria</taxon>
        <taxon>Hyphomicrobiales</taxon>
        <taxon>Nitrobacteraceae</taxon>
        <taxon>Bradyrhizobium</taxon>
    </lineage>
</organism>
<dbReference type="SUPFAM" id="SSF48452">
    <property type="entry name" value="TPR-like"/>
    <property type="match status" value="1"/>
</dbReference>
<reference evidence="5 6" key="1">
    <citation type="submission" date="2019-08" db="EMBL/GenBank/DDBJ databases">
        <title>Bradyrhizobium hipponensis sp. nov., a rhizobium isolated from a Lupinus angustifolius root nodule in Tunisia.</title>
        <authorList>
            <person name="Off K."/>
            <person name="Rejili M."/>
            <person name="Mars M."/>
            <person name="Brachmann A."/>
            <person name="Marin M."/>
        </authorList>
    </citation>
    <scope>NUCLEOTIDE SEQUENCE [LARGE SCALE GENOMIC DNA]</scope>
    <source>
        <strain evidence="5 6">CTAW11</strain>
    </source>
</reference>
<evidence type="ECO:0000313" key="5">
    <source>
        <dbReference type="EMBL" id="TYL85528.1"/>
    </source>
</evidence>
<dbReference type="InterPro" id="IPR036388">
    <property type="entry name" value="WH-like_DNA-bd_sf"/>
</dbReference>
<evidence type="ECO:0000256" key="3">
    <source>
        <dbReference type="PROSITE-ProRule" id="PRU01091"/>
    </source>
</evidence>
<dbReference type="SMART" id="SM00862">
    <property type="entry name" value="Trans_reg_C"/>
    <property type="match status" value="1"/>
</dbReference>
<dbReference type="SUPFAM" id="SSF46894">
    <property type="entry name" value="C-terminal effector domain of the bipartite response regulators"/>
    <property type="match status" value="1"/>
</dbReference>
<evidence type="ECO:0000256" key="1">
    <source>
        <dbReference type="ARBA" id="ARBA00023125"/>
    </source>
</evidence>
<dbReference type="PROSITE" id="PS50005">
    <property type="entry name" value="TPR"/>
    <property type="match status" value="1"/>
</dbReference>
<protein>
    <submittedName>
        <fullName evidence="5">Transcriptional regulator</fullName>
    </submittedName>
</protein>
<feature type="DNA-binding region" description="OmpR/PhoB-type" evidence="3">
    <location>
        <begin position="11"/>
        <end position="109"/>
    </location>
</feature>
<proteinExistence type="predicted"/>
<name>A0A5S4WW01_9BRAD</name>
<dbReference type="Gene3D" id="3.40.50.300">
    <property type="entry name" value="P-loop containing nucleotide triphosphate hydrolases"/>
    <property type="match status" value="1"/>
</dbReference>
<dbReference type="Pfam" id="PF25872">
    <property type="entry name" value="HTH_77"/>
    <property type="match status" value="1"/>
</dbReference>
<feature type="domain" description="OmpR/PhoB-type" evidence="4">
    <location>
        <begin position="11"/>
        <end position="109"/>
    </location>
</feature>
<dbReference type="Pfam" id="PF00486">
    <property type="entry name" value="Trans_reg_C"/>
    <property type="match status" value="1"/>
</dbReference>
<dbReference type="Pfam" id="PF00931">
    <property type="entry name" value="NB-ARC"/>
    <property type="match status" value="1"/>
</dbReference>
<evidence type="ECO:0000256" key="2">
    <source>
        <dbReference type="PROSITE-ProRule" id="PRU00339"/>
    </source>
</evidence>
<evidence type="ECO:0000259" key="4">
    <source>
        <dbReference type="PROSITE" id="PS51755"/>
    </source>
</evidence>
<dbReference type="Gene3D" id="1.10.10.10">
    <property type="entry name" value="Winged helix-like DNA-binding domain superfamily/Winged helix DNA-binding domain"/>
    <property type="match status" value="1"/>
</dbReference>
<gene>
    <name evidence="5" type="ORF">FXB38_10655</name>
</gene>
<dbReference type="PANTHER" id="PTHR47691">
    <property type="entry name" value="REGULATOR-RELATED"/>
    <property type="match status" value="1"/>
</dbReference>
<dbReference type="Gene3D" id="1.25.40.10">
    <property type="entry name" value="Tetratricopeptide repeat domain"/>
    <property type="match status" value="1"/>
</dbReference>
<dbReference type="CDD" id="cd00383">
    <property type="entry name" value="trans_reg_C"/>
    <property type="match status" value="1"/>
</dbReference>
<dbReference type="GO" id="GO:0043531">
    <property type="term" value="F:ADP binding"/>
    <property type="evidence" value="ECO:0007669"/>
    <property type="project" value="InterPro"/>
</dbReference>
<dbReference type="InterPro" id="IPR002182">
    <property type="entry name" value="NB-ARC"/>
</dbReference>
<dbReference type="InterPro" id="IPR016032">
    <property type="entry name" value="Sig_transdc_resp-reg_C-effctor"/>
</dbReference>
<keyword evidence="2" id="KW-0802">TPR repeat</keyword>
<dbReference type="EMBL" id="VSSR01000017">
    <property type="protein sequence ID" value="TYL85528.1"/>
    <property type="molecule type" value="Genomic_DNA"/>
</dbReference>
<dbReference type="PROSITE" id="PS51755">
    <property type="entry name" value="OMPR_PHOB"/>
    <property type="match status" value="1"/>
</dbReference>
<dbReference type="OrthoDB" id="4473689at2"/>
<dbReference type="GO" id="GO:0000160">
    <property type="term" value="P:phosphorelay signal transduction system"/>
    <property type="evidence" value="ECO:0007669"/>
    <property type="project" value="InterPro"/>
</dbReference>
<dbReference type="InterPro" id="IPR027417">
    <property type="entry name" value="P-loop_NTPase"/>
</dbReference>
<keyword evidence="1 3" id="KW-0238">DNA-binding</keyword>
<accession>A0A5S4WW01</accession>
<evidence type="ECO:0000313" key="6">
    <source>
        <dbReference type="Proteomes" id="UP000324853"/>
    </source>
</evidence>
<dbReference type="SUPFAM" id="SSF52540">
    <property type="entry name" value="P-loop containing nucleoside triphosphate hydrolases"/>
    <property type="match status" value="1"/>
</dbReference>
<dbReference type="InterPro" id="IPR058852">
    <property type="entry name" value="HTH_77"/>
</dbReference>
<dbReference type="GO" id="GO:0006355">
    <property type="term" value="P:regulation of DNA-templated transcription"/>
    <property type="evidence" value="ECO:0007669"/>
    <property type="project" value="InterPro"/>
</dbReference>
<comment type="caution">
    <text evidence="5">The sequence shown here is derived from an EMBL/GenBank/DDBJ whole genome shotgun (WGS) entry which is preliminary data.</text>
</comment>
<dbReference type="GO" id="GO:0003677">
    <property type="term" value="F:DNA binding"/>
    <property type="evidence" value="ECO:0007669"/>
    <property type="project" value="UniProtKB-UniRule"/>
</dbReference>
<dbReference type="InterPro" id="IPR019734">
    <property type="entry name" value="TPR_rpt"/>
</dbReference>
<keyword evidence="6" id="KW-1185">Reference proteome</keyword>